<comment type="similarity">
    <text evidence="2">Belongs to the HAD-like hydrolase superfamily. CbbY/CbbZ/Gph/YieH family.</text>
</comment>
<dbReference type="AlphaFoldDB" id="A0A5C6LV48"/>
<dbReference type="InterPro" id="IPR023214">
    <property type="entry name" value="HAD_sf"/>
</dbReference>
<evidence type="ECO:0000256" key="3">
    <source>
        <dbReference type="ARBA" id="ARBA00022723"/>
    </source>
</evidence>
<dbReference type="PRINTS" id="PR00413">
    <property type="entry name" value="HADHALOGNASE"/>
</dbReference>
<sequence length="218" mass="24287">MKKAFIFDMNGTMIDDMAYHLEGWFNILNDDLGAGMTREAVKKEMYGKNQELLIRIFGKDRFTEAEMDELSMEKERKYQKAYLPHLRLIPGLDVFLDAAEKAGILMGIGTAAIPFNVDFALDNLQIRHYFKSIITANDVATSKPNPEVFLKAAEELGVDPANCIVFEDAPKGVEAAANAGMKAVVLTTMHTAEEFIGFDNILTFVPDYTTLSTGGLFR</sequence>
<dbReference type="InterPro" id="IPR023198">
    <property type="entry name" value="PGP-like_dom2"/>
</dbReference>
<dbReference type="InterPro" id="IPR051600">
    <property type="entry name" value="Beta-PGM-like"/>
</dbReference>
<dbReference type="CDD" id="cd07505">
    <property type="entry name" value="HAD_BPGM-like"/>
    <property type="match status" value="1"/>
</dbReference>
<reference evidence="6 7" key="1">
    <citation type="submission" date="2019-08" db="EMBL/GenBank/DDBJ databases">
        <title>Whole genome sequencing of chitin degrading bacteria Chitinophaga pinensis YS16.</title>
        <authorList>
            <person name="Singh R.P."/>
            <person name="Manchanda G."/>
            <person name="Maurya I.K."/>
            <person name="Joshi N.K."/>
            <person name="Srivastava A.K."/>
        </authorList>
    </citation>
    <scope>NUCLEOTIDE SEQUENCE [LARGE SCALE GENOMIC DNA]</scope>
    <source>
        <strain evidence="6 7">YS-16</strain>
    </source>
</reference>
<dbReference type="SFLD" id="SFLDG01129">
    <property type="entry name" value="C1.5:_HAD__Beta-PGM__Phosphata"/>
    <property type="match status" value="1"/>
</dbReference>
<evidence type="ECO:0000256" key="4">
    <source>
        <dbReference type="ARBA" id="ARBA00022842"/>
    </source>
</evidence>
<dbReference type="Gene3D" id="1.10.150.240">
    <property type="entry name" value="Putative phosphatase, domain 2"/>
    <property type="match status" value="1"/>
</dbReference>
<dbReference type="RefSeq" id="WP_146305961.1">
    <property type="nucleotide sequence ID" value="NZ_VOHS01000014.1"/>
</dbReference>
<dbReference type="EMBL" id="VOHS01000014">
    <property type="protein sequence ID" value="TWV99618.1"/>
    <property type="molecule type" value="Genomic_DNA"/>
</dbReference>
<evidence type="ECO:0000313" key="7">
    <source>
        <dbReference type="Proteomes" id="UP000318815"/>
    </source>
</evidence>
<keyword evidence="3" id="KW-0479">Metal-binding</keyword>
<keyword evidence="5" id="KW-0119">Carbohydrate metabolism</keyword>
<organism evidence="6 7">
    <name type="scientific">Chitinophaga pinensis</name>
    <dbReference type="NCBI Taxonomy" id="79329"/>
    <lineage>
        <taxon>Bacteria</taxon>
        <taxon>Pseudomonadati</taxon>
        <taxon>Bacteroidota</taxon>
        <taxon>Chitinophagia</taxon>
        <taxon>Chitinophagales</taxon>
        <taxon>Chitinophagaceae</taxon>
        <taxon>Chitinophaga</taxon>
    </lineage>
</organism>
<dbReference type="PANTHER" id="PTHR46193:SF18">
    <property type="entry name" value="HEXITOL PHOSPHATASE B"/>
    <property type="match status" value="1"/>
</dbReference>
<dbReference type="OrthoDB" id="9797743at2"/>
<comment type="caution">
    <text evidence="6">The sequence shown here is derived from an EMBL/GenBank/DDBJ whole genome shotgun (WGS) entry which is preliminary data.</text>
</comment>
<evidence type="ECO:0000256" key="2">
    <source>
        <dbReference type="ARBA" id="ARBA00006171"/>
    </source>
</evidence>
<gene>
    <name evidence="6" type="ORF">FEF09_15500</name>
</gene>
<dbReference type="NCBIfam" id="TIGR01509">
    <property type="entry name" value="HAD-SF-IA-v3"/>
    <property type="match status" value="1"/>
</dbReference>
<dbReference type="Gene3D" id="3.40.50.1000">
    <property type="entry name" value="HAD superfamily/HAD-like"/>
    <property type="match status" value="1"/>
</dbReference>
<name>A0A5C6LV48_9BACT</name>
<dbReference type="SFLD" id="SFLDS00003">
    <property type="entry name" value="Haloacid_Dehalogenase"/>
    <property type="match status" value="1"/>
</dbReference>
<dbReference type="InterPro" id="IPR006439">
    <property type="entry name" value="HAD-SF_hydro_IA"/>
</dbReference>
<dbReference type="InterPro" id="IPR036412">
    <property type="entry name" value="HAD-like_sf"/>
</dbReference>
<keyword evidence="4" id="KW-0460">Magnesium</keyword>
<dbReference type="GO" id="GO:0046872">
    <property type="term" value="F:metal ion binding"/>
    <property type="evidence" value="ECO:0007669"/>
    <property type="project" value="UniProtKB-KW"/>
</dbReference>
<dbReference type="InterPro" id="IPR041492">
    <property type="entry name" value="HAD_2"/>
</dbReference>
<keyword evidence="7" id="KW-1185">Reference proteome</keyword>
<dbReference type="SUPFAM" id="SSF56784">
    <property type="entry name" value="HAD-like"/>
    <property type="match status" value="1"/>
</dbReference>
<accession>A0A5C6LV48</accession>
<evidence type="ECO:0000256" key="5">
    <source>
        <dbReference type="ARBA" id="ARBA00023277"/>
    </source>
</evidence>
<protein>
    <submittedName>
        <fullName evidence="6">HAD family phosphatase</fullName>
    </submittedName>
</protein>
<dbReference type="GO" id="GO:0003824">
    <property type="term" value="F:catalytic activity"/>
    <property type="evidence" value="ECO:0007669"/>
    <property type="project" value="UniProtKB-ARBA"/>
</dbReference>
<dbReference type="Pfam" id="PF13419">
    <property type="entry name" value="HAD_2"/>
    <property type="match status" value="1"/>
</dbReference>
<proteinExistence type="inferred from homology"/>
<evidence type="ECO:0000256" key="1">
    <source>
        <dbReference type="ARBA" id="ARBA00001946"/>
    </source>
</evidence>
<comment type="cofactor">
    <cofactor evidence="1">
        <name>Mg(2+)</name>
        <dbReference type="ChEBI" id="CHEBI:18420"/>
    </cofactor>
</comment>
<dbReference type="SFLD" id="SFLDG01135">
    <property type="entry name" value="C1.5.6:_HAD__Beta-PGM__Phospha"/>
    <property type="match status" value="1"/>
</dbReference>
<dbReference type="Proteomes" id="UP000318815">
    <property type="component" value="Unassembled WGS sequence"/>
</dbReference>
<evidence type="ECO:0000313" key="6">
    <source>
        <dbReference type="EMBL" id="TWV99618.1"/>
    </source>
</evidence>
<dbReference type="PANTHER" id="PTHR46193">
    <property type="entry name" value="6-PHOSPHOGLUCONATE PHOSPHATASE"/>
    <property type="match status" value="1"/>
</dbReference>